<comment type="caution">
    <text evidence="1">The sequence shown here is derived from an EMBL/GenBank/DDBJ whole genome shotgun (WGS) entry which is preliminary data.</text>
</comment>
<organism evidence="1 2">
    <name type="scientific">Belliella aquatica</name>
    <dbReference type="NCBI Taxonomy" id="1323734"/>
    <lineage>
        <taxon>Bacteria</taxon>
        <taxon>Pseudomonadati</taxon>
        <taxon>Bacteroidota</taxon>
        <taxon>Cytophagia</taxon>
        <taxon>Cytophagales</taxon>
        <taxon>Cyclobacteriaceae</taxon>
        <taxon>Belliella</taxon>
    </lineage>
</organism>
<sequence length="303" mass="35530">MNKPSRYPELEAAVLAVETDQSLNLKVPTKLSKPHPMVIEMNLKEDDPSRFKINRDKIINRGETFDFAVGNKSLERAKLILDTFIKVVEKRGLKIINSGGNTFLLISEEKIQIRLWEKSRFLEKDENTYGYRDQELSGELYFQYVEMGRYVNKQWGDTSYSKLEEKLGRVIGSLEYNGKKEHAERLKREEHWRELKKKEAIIEERNAIKQTEFNNFKLLLNQSLRWEKAQAIRAYISQVEANSNAVIEGFQNIQECAKWAKAKADWYDPTVKAIDESFSPFGDFHEAVLEERIKIDRYNINKL</sequence>
<reference evidence="2" key="1">
    <citation type="journal article" date="2019" name="Int. J. Syst. Evol. Microbiol.">
        <title>The Global Catalogue of Microorganisms (GCM) 10K type strain sequencing project: providing services to taxonomists for standard genome sequencing and annotation.</title>
        <authorList>
            <consortium name="The Broad Institute Genomics Platform"/>
            <consortium name="The Broad Institute Genome Sequencing Center for Infectious Disease"/>
            <person name="Wu L."/>
            <person name="Ma J."/>
        </authorList>
    </citation>
    <scope>NUCLEOTIDE SEQUENCE [LARGE SCALE GENOMIC DNA]</scope>
    <source>
        <strain evidence="2">CGMCC 1.12479</strain>
    </source>
</reference>
<accession>A0ABQ1N4X1</accession>
<dbReference type="Proteomes" id="UP000635885">
    <property type="component" value="Unassembled WGS sequence"/>
</dbReference>
<keyword evidence="2" id="KW-1185">Reference proteome</keyword>
<dbReference type="RefSeq" id="WP_188444371.1">
    <property type="nucleotide sequence ID" value="NZ_BMFD01000020.1"/>
</dbReference>
<evidence type="ECO:0000313" key="1">
    <source>
        <dbReference type="EMBL" id="GGC53261.1"/>
    </source>
</evidence>
<evidence type="ECO:0000313" key="2">
    <source>
        <dbReference type="Proteomes" id="UP000635885"/>
    </source>
</evidence>
<gene>
    <name evidence="1" type="ORF">GCM10010993_34660</name>
</gene>
<proteinExistence type="predicted"/>
<dbReference type="EMBL" id="BMFD01000020">
    <property type="protein sequence ID" value="GGC53261.1"/>
    <property type="molecule type" value="Genomic_DNA"/>
</dbReference>
<name>A0ABQ1N4X1_9BACT</name>
<protein>
    <submittedName>
        <fullName evidence="1">Uncharacterized protein</fullName>
    </submittedName>
</protein>